<gene>
    <name evidence="1" type="ORF">EJ04DRAFT_19292</name>
</gene>
<name>A0A9P4QUA5_9PLEO</name>
<protein>
    <submittedName>
        <fullName evidence="1">Uncharacterized protein</fullName>
    </submittedName>
</protein>
<comment type="caution">
    <text evidence="1">The sequence shown here is derived from an EMBL/GenBank/DDBJ whole genome shotgun (WGS) entry which is preliminary data.</text>
</comment>
<reference evidence="1" key="1">
    <citation type="journal article" date="2020" name="Stud. Mycol.">
        <title>101 Dothideomycetes genomes: a test case for predicting lifestyles and emergence of pathogens.</title>
        <authorList>
            <person name="Haridas S."/>
            <person name="Albert R."/>
            <person name="Binder M."/>
            <person name="Bloem J."/>
            <person name="Labutti K."/>
            <person name="Salamov A."/>
            <person name="Andreopoulos B."/>
            <person name="Baker S."/>
            <person name="Barry K."/>
            <person name="Bills G."/>
            <person name="Bluhm B."/>
            <person name="Cannon C."/>
            <person name="Castanera R."/>
            <person name="Culley D."/>
            <person name="Daum C."/>
            <person name="Ezra D."/>
            <person name="Gonzalez J."/>
            <person name="Henrissat B."/>
            <person name="Kuo A."/>
            <person name="Liang C."/>
            <person name="Lipzen A."/>
            <person name="Lutzoni F."/>
            <person name="Magnuson J."/>
            <person name="Mondo S."/>
            <person name="Nolan M."/>
            <person name="Ohm R."/>
            <person name="Pangilinan J."/>
            <person name="Park H.-J."/>
            <person name="Ramirez L."/>
            <person name="Alfaro M."/>
            <person name="Sun H."/>
            <person name="Tritt A."/>
            <person name="Yoshinaga Y."/>
            <person name="Zwiers L.-H."/>
            <person name="Turgeon B."/>
            <person name="Goodwin S."/>
            <person name="Spatafora J."/>
            <person name="Crous P."/>
            <person name="Grigoriev I."/>
        </authorList>
    </citation>
    <scope>NUCLEOTIDE SEQUENCE</scope>
    <source>
        <strain evidence="1">CBS 125425</strain>
    </source>
</reference>
<dbReference type="EMBL" id="ML996203">
    <property type="protein sequence ID" value="KAF2731081.1"/>
    <property type="molecule type" value="Genomic_DNA"/>
</dbReference>
<sequence>MRSEVRLFPAHRYSAEHLRAKTHRCTIATYIDPSPTYVHLHALGNIPPTTSSFCIAIPSSFLILRVFCFARTFPSLPFAVVNMFIVRACVRACVHGINSHPRLTKHVYPRHLDLWGVMTQGGVGVGGGTNTDICFEIERRVD</sequence>
<accession>A0A9P4QUA5</accession>
<evidence type="ECO:0000313" key="2">
    <source>
        <dbReference type="Proteomes" id="UP000799444"/>
    </source>
</evidence>
<dbReference type="AlphaFoldDB" id="A0A9P4QUA5"/>
<evidence type="ECO:0000313" key="1">
    <source>
        <dbReference type="EMBL" id="KAF2731081.1"/>
    </source>
</evidence>
<proteinExistence type="predicted"/>
<organism evidence="1 2">
    <name type="scientific">Polyplosphaeria fusca</name>
    <dbReference type="NCBI Taxonomy" id="682080"/>
    <lineage>
        <taxon>Eukaryota</taxon>
        <taxon>Fungi</taxon>
        <taxon>Dikarya</taxon>
        <taxon>Ascomycota</taxon>
        <taxon>Pezizomycotina</taxon>
        <taxon>Dothideomycetes</taxon>
        <taxon>Pleosporomycetidae</taxon>
        <taxon>Pleosporales</taxon>
        <taxon>Tetraplosphaeriaceae</taxon>
        <taxon>Polyplosphaeria</taxon>
    </lineage>
</organism>
<keyword evidence="2" id="KW-1185">Reference proteome</keyword>
<dbReference type="Proteomes" id="UP000799444">
    <property type="component" value="Unassembled WGS sequence"/>
</dbReference>